<reference evidence="1 2" key="1">
    <citation type="submission" date="2024-06" db="EMBL/GenBank/DDBJ databases">
        <title>The Natural Products Discovery Center: Release of the First 8490 Sequenced Strains for Exploring Actinobacteria Biosynthetic Diversity.</title>
        <authorList>
            <person name="Kalkreuter E."/>
            <person name="Kautsar S.A."/>
            <person name="Yang D."/>
            <person name="Bader C.D."/>
            <person name="Teijaro C.N."/>
            <person name="Fluegel L."/>
            <person name="Davis C.M."/>
            <person name="Simpson J.R."/>
            <person name="Lauterbach L."/>
            <person name="Steele A.D."/>
            <person name="Gui C."/>
            <person name="Meng S."/>
            <person name="Li G."/>
            <person name="Viehrig K."/>
            <person name="Ye F."/>
            <person name="Su P."/>
            <person name="Kiefer A.F."/>
            <person name="Nichols A."/>
            <person name="Cepeda A.J."/>
            <person name="Yan W."/>
            <person name="Fan B."/>
            <person name="Jiang Y."/>
            <person name="Adhikari A."/>
            <person name="Zheng C.-J."/>
            <person name="Schuster L."/>
            <person name="Cowan T.M."/>
            <person name="Smanski M.J."/>
            <person name="Chevrette M.G."/>
            <person name="De Carvalho L.P.S."/>
            <person name="Shen B."/>
        </authorList>
    </citation>
    <scope>NUCLEOTIDE SEQUENCE [LARGE SCALE GENOMIC DNA]</scope>
    <source>
        <strain evidence="1 2">NPDC001615</strain>
    </source>
</reference>
<dbReference type="Proteomes" id="UP001496720">
    <property type="component" value="Unassembled WGS sequence"/>
</dbReference>
<evidence type="ECO:0000313" key="1">
    <source>
        <dbReference type="EMBL" id="MER6169625.1"/>
    </source>
</evidence>
<keyword evidence="2" id="KW-1185">Reference proteome</keyword>
<comment type="caution">
    <text evidence="1">The sequence shown here is derived from an EMBL/GenBank/DDBJ whole genome shotgun (WGS) entry which is preliminary data.</text>
</comment>
<accession>A0ABV1T723</accession>
<gene>
    <name evidence="1" type="ORF">ABT188_34715</name>
</gene>
<name>A0ABV1T723_9ACTN</name>
<dbReference type="RefSeq" id="WP_352150750.1">
    <property type="nucleotide sequence ID" value="NZ_JBEOZY010000103.1"/>
</dbReference>
<evidence type="ECO:0000313" key="2">
    <source>
        <dbReference type="Proteomes" id="UP001496720"/>
    </source>
</evidence>
<feature type="non-terminal residue" evidence="1">
    <location>
        <position position="583"/>
    </location>
</feature>
<sequence length="583" mass="63951">PWAQYPWHGQPSDRSFGFGRAGIHNLDAGQEKTLFEALRAEHDTDLTVGDVLRRVHRILQDARPGRRIAVHPDDVIALHQRYHLRTPDSTTRRRARWTAPRTTPTSQAYVPPAQWLDGVPGDERRMALTVGEYVAEHSSPLGITRWYQEVEVPSGHVRKMHYWVRSVRAGTIPLHRATVRYLEAMSFFTAEQLATARERSMNASSITVPSEHLLDGIPDDERILALALRDYVTNAGGSADVTGWAHEVTLSTGQKRVSSWLELVRRGHRTVAGKTADYLKDLSLLNEAHLAKVKKLAPPSADMLDGAPAHERTAALLSAEYIVQHRGDRGLRHSQQPLDFPDGVSWNLGAWVEAVRGGQLAISRKTFQYLEQLPSFFRPGAAADARIAGLGGPGARPGGDVVVRAARVDTAPYKAALTEALGKATLTPGQRERLQRVLDTHRSAEQPANAWEQRKNAPIATPSEYLLDGVPDDERVPTLALKGYVSHTVDIEGITNWRREVTLPTGQEWAGAWLESVRAGELQEVPWSVTSQGGGTVDKGKGRVLADVEEESSEGLSDVERQAVSLLASAGVDLGPVVLVGAE</sequence>
<proteinExistence type="predicted"/>
<organism evidence="1 2">
    <name type="scientific">Streptomyces violaceorubidus</name>
    <dbReference type="NCBI Taxonomy" id="284042"/>
    <lineage>
        <taxon>Bacteria</taxon>
        <taxon>Bacillati</taxon>
        <taxon>Actinomycetota</taxon>
        <taxon>Actinomycetes</taxon>
        <taxon>Kitasatosporales</taxon>
        <taxon>Streptomycetaceae</taxon>
        <taxon>Streptomyces</taxon>
    </lineage>
</organism>
<dbReference type="EMBL" id="JBEOZY010000103">
    <property type="protein sequence ID" value="MER6169625.1"/>
    <property type="molecule type" value="Genomic_DNA"/>
</dbReference>
<protein>
    <submittedName>
        <fullName evidence="1">Uncharacterized protein</fullName>
    </submittedName>
</protein>
<feature type="non-terminal residue" evidence="1">
    <location>
        <position position="1"/>
    </location>
</feature>